<dbReference type="AlphaFoldDB" id="A0A1H3PPZ8"/>
<keyword evidence="2" id="KW-1133">Transmembrane helix</keyword>
<feature type="compositionally biased region" description="Low complexity" evidence="1">
    <location>
        <begin position="10"/>
        <end position="26"/>
    </location>
</feature>
<feature type="transmembrane region" description="Helical" evidence="2">
    <location>
        <begin position="89"/>
        <end position="106"/>
    </location>
</feature>
<dbReference type="Proteomes" id="UP000198891">
    <property type="component" value="Unassembled WGS sequence"/>
</dbReference>
<protein>
    <recommendedName>
        <fullName evidence="5">Intracellular septation protein A</fullName>
    </recommendedName>
</protein>
<dbReference type="EMBL" id="FNPZ01000002">
    <property type="protein sequence ID" value="SDZ03031.1"/>
    <property type="molecule type" value="Genomic_DNA"/>
</dbReference>
<name>A0A1H3PPZ8_9MICO</name>
<keyword evidence="2" id="KW-0812">Transmembrane</keyword>
<keyword evidence="4" id="KW-1185">Reference proteome</keyword>
<evidence type="ECO:0000256" key="1">
    <source>
        <dbReference type="SAM" id="MobiDB-lite"/>
    </source>
</evidence>
<feature type="transmembrane region" description="Helical" evidence="2">
    <location>
        <begin position="113"/>
        <end position="135"/>
    </location>
</feature>
<proteinExistence type="predicted"/>
<evidence type="ECO:0000313" key="4">
    <source>
        <dbReference type="Proteomes" id="UP000198891"/>
    </source>
</evidence>
<gene>
    <name evidence="3" type="ORF">SAMN05216554_2018</name>
</gene>
<dbReference type="OrthoDB" id="5244221at2"/>
<feature type="transmembrane region" description="Helical" evidence="2">
    <location>
        <begin position="141"/>
        <end position="161"/>
    </location>
</feature>
<evidence type="ECO:0000313" key="3">
    <source>
        <dbReference type="EMBL" id="SDZ03031.1"/>
    </source>
</evidence>
<dbReference type="RefSeq" id="WP_092552692.1">
    <property type="nucleotide sequence ID" value="NZ_FNPZ01000002.1"/>
</dbReference>
<dbReference type="Pfam" id="PF11361">
    <property type="entry name" value="DUF3159"/>
    <property type="match status" value="1"/>
</dbReference>
<dbReference type="STRING" id="381665.SAMN05216554_2018"/>
<dbReference type="InterPro" id="IPR016566">
    <property type="entry name" value="UCP010219"/>
</dbReference>
<reference evidence="3 4" key="1">
    <citation type="submission" date="2016-10" db="EMBL/GenBank/DDBJ databases">
        <authorList>
            <person name="de Groot N.N."/>
        </authorList>
    </citation>
    <scope>NUCLEOTIDE SEQUENCE [LARGE SCALE GENOMIC DNA]</scope>
    <source>
        <strain evidence="3 4">CGMCC 4.3491</strain>
    </source>
</reference>
<accession>A0A1H3PPZ8</accession>
<dbReference type="PIRSF" id="PIRSF010219">
    <property type="entry name" value="UCP010219"/>
    <property type="match status" value="1"/>
</dbReference>
<organism evidence="3 4">
    <name type="scientific">Herbiconiux ginsengi</name>
    <dbReference type="NCBI Taxonomy" id="381665"/>
    <lineage>
        <taxon>Bacteria</taxon>
        <taxon>Bacillati</taxon>
        <taxon>Actinomycetota</taxon>
        <taxon>Actinomycetes</taxon>
        <taxon>Micrococcales</taxon>
        <taxon>Microbacteriaceae</taxon>
        <taxon>Herbiconiux</taxon>
    </lineage>
</organism>
<feature type="region of interest" description="Disordered" evidence="1">
    <location>
        <begin position="1"/>
        <end position="26"/>
    </location>
</feature>
<feature type="transmembrane region" description="Helical" evidence="2">
    <location>
        <begin position="189"/>
        <end position="207"/>
    </location>
</feature>
<keyword evidence="2" id="KW-0472">Membrane</keyword>
<evidence type="ECO:0000256" key="2">
    <source>
        <dbReference type="SAM" id="Phobius"/>
    </source>
</evidence>
<feature type="transmembrane region" description="Helical" evidence="2">
    <location>
        <begin position="64"/>
        <end position="83"/>
    </location>
</feature>
<sequence>MTTPDDRDASAAASPGGSDAAGDSAAQQPLTFHEAFAQAARNSGIGAVTPGETPTSSSLLKAIGGVRGLIESILPGLAFLVIFTVTKNLVLSVSAPVALSVVFVIIRLVTRSAVMTAVAGLLGVGVSAGLALFTGRAEDNFVLGIVINVVCLAVLLVSLIARRPLIGIIVSLLVNDPGGYRTDRAKGRVVLVATWCWVGLFATRLAFEVPLYLTAQTELLGYIKLILGVPLYAAMLWVTWLLVRAAYSKTRPAASAEPS</sequence>
<feature type="transmembrane region" description="Helical" evidence="2">
    <location>
        <begin position="219"/>
        <end position="243"/>
    </location>
</feature>
<evidence type="ECO:0008006" key="5">
    <source>
        <dbReference type="Google" id="ProtNLM"/>
    </source>
</evidence>